<dbReference type="Pfam" id="PF13456">
    <property type="entry name" value="RVT_3"/>
    <property type="match status" value="1"/>
</dbReference>
<dbReference type="PANTHER" id="PTHR47074:SF61">
    <property type="entry name" value="RNASE H TYPE-1 DOMAIN-CONTAINING PROTEIN"/>
    <property type="match status" value="1"/>
</dbReference>
<gene>
    <name evidence="2" type="ORF">V6N12_068089</name>
</gene>
<reference evidence="2 3" key="1">
    <citation type="journal article" date="2024" name="G3 (Bethesda)">
        <title>Genome assembly of Hibiscus sabdariffa L. provides insights into metabolisms of medicinal natural products.</title>
        <authorList>
            <person name="Kim T."/>
        </authorList>
    </citation>
    <scope>NUCLEOTIDE SEQUENCE [LARGE SCALE GENOMIC DNA]</scope>
    <source>
        <strain evidence="2">TK-2024</strain>
        <tissue evidence="2">Old leaves</tissue>
    </source>
</reference>
<keyword evidence="3" id="KW-1185">Reference proteome</keyword>
<organism evidence="2 3">
    <name type="scientific">Hibiscus sabdariffa</name>
    <name type="common">roselle</name>
    <dbReference type="NCBI Taxonomy" id="183260"/>
    <lineage>
        <taxon>Eukaryota</taxon>
        <taxon>Viridiplantae</taxon>
        <taxon>Streptophyta</taxon>
        <taxon>Embryophyta</taxon>
        <taxon>Tracheophyta</taxon>
        <taxon>Spermatophyta</taxon>
        <taxon>Magnoliopsida</taxon>
        <taxon>eudicotyledons</taxon>
        <taxon>Gunneridae</taxon>
        <taxon>Pentapetalae</taxon>
        <taxon>rosids</taxon>
        <taxon>malvids</taxon>
        <taxon>Malvales</taxon>
        <taxon>Malvaceae</taxon>
        <taxon>Malvoideae</taxon>
        <taxon>Hibiscus</taxon>
    </lineage>
</organism>
<dbReference type="EMBL" id="JBBPBM010000005">
    <property type="protein sequence ID" value="KAK8583831.1"/>
    <property type="molecule type" value="Genomic_DNA"/>
</dbReference>
<proteinExistence type="predicted"/>
<dbReference type="Proteomes" id="UP001472677">
    <property type="component" value="Unassembled WGS sequence"/>
</dbReference>
<sequence length="119" mass="13186">MHIVYARPIALSQWEAPPEAAVKINFDSASNFHARNVSDAFVTEALACKQAVHFAKDIGFLNVIIEEDSLTVSKKLNSVGHDSPGVSFFSNSMLLDRRVPPRTTVAVELDRRDLLSFQT</sequence>
<name>A0ABR2FP05_9ROSI</name>
<dbReference type="InterPro" id="IPR002156">
    <property type="entry name" value="RNaseH_domain"/>
</dbReference>
<dbReference type="PANTHER" id="PTHR47074">
    <property type="entry name" value="BNAC02G40300D PROTEIN"/>
    <property type="match status" value="1"/>
</dbReference>
<comment type="caution">
    <text evidence="2">The sequence shown here is derived from an EMBL/GenBank/DDBJ whole genome shotgun (WGS) entry which is preliminary data.</text>
</comment>
<evidence type="ECO:0000313" key="2">
    <source>
        <dbReference type="EMBL" id="KAK8583831.1"/>
    </source>
</evidence>
<protein>
    <recommendedName>
        <fullName evidence="1">RNase H type-1 domain-containing protein</fullName>
    </recommendedName>
</protein>
<accession>A0ABR2FP05</accession>
<dbReference type="InterPro" id="IPR052929">
    <property type="entry name" value="RNase_H-like_EbsB-rel"/>
</dbReference>
<evidence type="ECO:0000259" key="1">
    <source>
        <dbReference type="Pfam" id="PF13456"/>
    </source>
</evidence>
<feature type="domain" description="RNase H type-1" evidence="1">
    <location>
        <begin position="34"/>
        <end position="83"/>
    </location>
</feature>
<evidence type="ECO:0000313" key="3">
    <source>
        <dbReference type="Proteomes" id="UP001472677"/>
    </source>
</evidence>